<dbReference type="EMBL" id="JARYMX010000001">
    <property type="protein sequence ID" value="KAJ9567516.1"/>
    <property type="molecule type" value="Genomic_DNA"/>
</dbReference>
<dbReference type="InterPro" id="IPR036893">
    <property type="entry name" value="SBP_sf"/>
</dbReference>
<evidence type="ECO:0000256" key="5">
    <source>
        <dbReference type="ARBA" id="ARBA00023015"/>
    </source>
</evidence>
<gene>
    <name evidence="12" type="ORF">OSB04_003482</name>
</gene>
<keyword evidence="4" id="KW-0862">Zinc</keyword>
<dbReference type="AlphaFoldDB" id="A0AA38WVQ7"/>
<name>A0AA38WVQ7_9ASTR</name>
<dbReference type="InterPro" id="IPR004333">
    <property type="entry name" value="SBP_dom"/>
</dbReference>
<comment type="function">
    <text evidence="9">Probable transcriptional factor. Binds to the promoter of the SQUAMOSA gene.</text>
</comment>
<keyword evidence="8" id="KW-0539">Nucleus</keyword>
<dbReference type="FunFam" id="4.10.1100.10:FF:000001">
    <property type="entry name" value="Squamosa promoter-binding-like protein 14"/>
    <property type="match status" value="1"/>
</dbReference>
<dbReference type="GO" id="GO:0005634">
    <property type="term" value="C:nucleus"/>
    <property type="evidence" value="ECO:0007669"/>
    <property type="project" value="UniProtKB-SubCell"/>
</dbReference>
<protein>
    <recommendedName>
        <fullName evidence="11">SBP-type domain-containing protein</fullName>
    </recommendedName>
</protein>
<evidence type="ECO:0000256" key="8">
    <source>
        <dbReference type="ARBA" id="ARBA00023242"/>
    </source>
</evidence>
<dbReference type="PANTHER" id="PTHR31251:SF160">
    <property type="entry name" value="SBP-TYPE DOMAIN-CONTAINING PROTEIN"/>
    <property type="match status" value="1"/>
</dbReference>
<evidence type="ECO:0000256" key="6">
    <source>
        <dbReference type="ARBA" id="ARBA00023125"/>
    </source>
</evidence>
<feature type="domain" description="SBP-type" evidence="11">
    <location>
        <begin position="134"/>
        <end position="211"/>
    </location>
</feature>
<keyword evidence="5" id="KW-0805">Transcription regulation</keyword>
<evidence type="ECO:0000256" key="3">
    <source>
        <dbReference type="ARBA" id="ARBA00022771"/>
    </source>
</evidence>
<keyword evidence="6" id="KW-0238">DNA-binding</keyword>
<dbReference type="GO" id="GO:0008270">
    <property type="term" value="F:zinc ion binding"/>
    <property type="evidence" value="ECO:0007669"/>
    <property type="project" value="UniProtKB-KW"/>
</dbReference>
<evidence type="ECO:0000256" key="1">
    <source>
        <dbReference type="ARBA" id="ARBA00004123"/>
    </source>
</evidence>
<dbReference type="SUPFAM" id="SSF103612">
    <property type="entry name" value="SBT domain"/>
    <property type="match status" value="1"/>
</dbReference>
<dbReference type="Gene3D" id="4.10.1100.10">
    <property type="entry name" value="Transcription factor, SBP-box domain"/>
    <property type="match status" value="1"/>
</dbReference>
<dbReference type="InterPro" id="IPR044817">
    <property type="entry name" value="SBP-like"/>
</dbReference>
<comment type="caution">
    <text evidence="12">The sequence shown here is derived from an EMBL/GenBank/DDBJ whole genome shotgun (WGS) entry which is preliminary data.</text>
</comment>
<keyword evidence="7" id="KW-0804">Transcription</keyword>
<keyword evidence="3 10" id="KW-0863">Zinc-finger</keyword>
<evidence type="ECO:0000256" key="9">
    <source>
        <dbReference type="ARBA" id="ARBA00056472"/>
    </source>
</evidence>
<accession>A0AA38WVQ7</accession>
<evidence type="ECO:0000256" key="4">
    <source>
        <dbReference type="ARBA" id="ARBA00022833"/>
    </source>
</evidence>
<dbReference type="PROSITE" id="PS51141">
    <property type="entry name" value="ZF_SBP"/>
    <property type="match status" value="1"/>
</dbReference>
<evidence type="ECO:0000259" key="11">
    <source>
        <dbReference type="PROSITE" id="PS51141"/>
    </source>
</evidence>
<dbReference type="PANTHER" id="PTHR31251">
    <property type="entry name" value="SQUAMOSA PROMOTER-BINDING-LIKE PROTEIN 4"/>
    <property type="match status" value="1"/>
</dbReference>
<keyword evidence="2" id="KW-0479">Metal-binding</keyword>
<sequence>MESWSFDYVGKGLVSDECGGKIHSESKSQFLFGNNMIESPNDQMGIHNQGFGEMCFPQIVGNSLLSPQVMAATPFAFLEENESSSKLSTSDLNLNRIVNQEIPNLFTCSKVANNLSSSEVSMPSKQTRIAGSPSPVCQVLGCNKSLVSCKDYHKRHKVCEIHSKTAKVIVKGVEQRFCQQCSRFHLLSEFDDGKRSCRKRLADHNERRRKPHVGRHSDRHGRLLQSYRADGKTKGLLQRTRATSSMYHDDIWHIKLEDKMANDLRSISSTTQLHSESLSSGNLEQPYPSLCSDSDRYSLFFPIFNESPTSDLITMDPTPMGSDSRSALSLLSSQSQGGFSSTTSSQPLMIPFNYNGERAFGVSNNVNPLAGCEDIMNPSGRIWCGDGSTIDLLQLLSELERVEHRKEMFGTNGANIS</sequence>
<proteinExistence type="predicted"/>
<reference evidence="12" key="1">
    <citation type="submission" date="2023-03" db="EMBL/GenBank/DDBJ databases">
        <title>Chromosome-scale reference genome and RAD-based genetic map of yellow starthistle (Centaurea solstitialis) reveal putative structural variation and QTLs associated with invader traits.</title>
        <authorList>
            <person name="Reatini B."/>
            <person name="Cang F.A."/>
            <person name="Jiang Q."/>
            <person name="Mckibben M.T.W."/>
            <person name="Barker M.S."/>
            <person name="Rieseberg L.H."/>
            <person name="Dlugosch K.M."/>
        </authorList>
    </citation>
    <scope>NUCLEOTIDE SEQUENCE</scope>
    <source>
        <strain evidence="12">CAN-66</strain>
        <tissue evidence="12">Leaf</tissue>
    </source>
</reference>
<evidence type="ECO:0000313" key="13">
    <source>
        <dbReference type="Proteomes" id="UP001172457"/>
    </source>
</evidence>
<evidence type="ECO:0000256" key="2">
    <source>
        <dbReference type="ARBA" id="ARBA00022723"/>
    </source>
</evidence>
<dbReference type="Proteomes" id="UP001172457">
    <property type="component" value="Chromosome 1"/>
</dbReference>
<evidence type="ECO:0000313" key="12">
    <source>
        <dbReference type="EMBL" id="KAJ9567516.1"/>
    </source>
</evidence>
<evidence type="ECO:0000256" key="10">
    <source>
        <dbReference type="PROSITE-ProRule" id="PRU00470"/>
    </source>
</evidence>
<comment type="subcellular location">
    <subcellularLocation>
        <location evidence="1">Nucleus</location>
    </subcellularLocation>
</comment>
<dbReference type="Pfam" id="PF03110">
    <property type="entry name" value="SBP"/>
    <property type="match status" value="1"/>
</dbReference>
<evidence type="ECO:0000256" key="7">
    <source>
        <dbReference type="ARBA" id="ARBA00023163"/>
    </source>
</evidence>
<keyword evidence="13" id="KW-1185">Reference proteome</keyword>
<organism evidence="12 13">
    <name type="scientific">Centaurea solstitialis</name>
    <name type="common">yellow star-thistle</name>
    <dbReference type="NCBI Taxonomy" id="347529"/>
    <lineage>
        <taxon>Eukaryota</taxon>
        <taxon>Viridiplantae</taxon>
        <taxon>Streptophyta</taxon>
        <taxon>Embryophyta</taxon>
        <taxon>Tracheophyta</taxon>
        <taxon>Spermatophyta</taxon>
        <taxon>Magnoliopsida</taxon>
        <taxon>eudicotyledons</taxon>
        <taxon>Gunneridae</taxon>
        <taxon>Pentapetalae</taxon>
        <taxon>asterids</taxon>
        <taxon>campanulids</taxon>
        <taxon>Asterales</taxon>
        <taxon>Asteraceae</taxon>
        <taxon>Carduoideae</taxon>
        <taxon>Cardueae</taxon>
        <taxon>Centaureinae</taxon>
        <taxon>Centaurea</taxon>
    </lineage>
</organism>
<dbReference type="GO" id="GO:0003677">
    <property type="term" value="F:DNA binding"/>
    <property type="evidence" value="ECO:0007669"/>
    <property type="project" value="UniProtKB-KW"/>
</dbReference>